<protein>
    <submittedName>
        <fullName evidence="1">Uncharacterized protein</fullName>
    </submittedName>
</protein>
<feature type="non-terminal residue" evidence="1">
    <location>
        <position position="1"/>
    </location>
</feature>
<dbReference type="EMBL" id="CAWUPB010000905">
    <property type="protein sequence ID" value="CAK7329015.1"/>
    <property type="molecule type" value="Genomic_DNA"/>
</dbReference>
<feature type="non-terminal residue" evidence="1">
    <location>
        <position position="90"/>
    </location>
</feature>
<evidence type="ECO:0000313" key="1">
    <source>
        <dbReference type="EMBL" id="CAK7329015.1"/>
    </source>
</evidence>
<accession>A0AAV1R7U7</accession>
<comment type="caution">
    <text evidence="1">The sequence shown here is derived from an EMBL/GenBank/DDBJ whole genome shotgun (WGS) entry which is preliminary data.</text>
</comment>
<name>A0AAV1R7U7_9ROSI</name>
<evidence type="ECO:0000313" key="2">
    <source>
        <dbReference type="Proteomes" id="UP001314170"/>
    </source>
</evidence>
<dbReference type="Proteomes" id="UP001314170">
    <property type="component" value="Unassembled WGS sequence"/>
</dbReference>
<keyword evidence="2" id="KW-1185">Reference proteome</keyword>
<proteinExistence type="predicted"/>
<reference evidence="1 2" key="1">
    <citation type="submission" date="2024-01" db="EMBL/GenBank/DDBJ databases">
        <authorList>
            <person name="Waweru B."/>
        </authorList>
    </citation>
    <scope>NUCLEOTIDE SEQUENCE [LARGE SCALE GENOMIC DNA]</scope>
</reference>
<dbReference type="AlphaFoldDB" id="A0AAV1R7U7"/>
<sequence>ATYFLILKGLEDEGLDQKEQCVVGKDHYKTSAYPKEQITSPFSSRPQSAYRLTFVRVDTYQVNKNHKAIKNLARKAKSQDPNFKRKRHAI</sequence>
<organism evidence="1 2">
    <name type="scientific">Dovyalis caffra</name>
    <dbReference type="NCBI Taxonomy" id="77055"/>
    <lineage>
        <taxon>Eukaryota</taxon>
        <taxon>Viridiplantae</taxon>
        <taxon>Streptophyta</taxon>
        <taxon>Embryophyta</taxon>
        <taxon>Tracheophyta</taxon>
        <taxon>Spermatophyta</taxon>
        <taxon>Magnoliopsida</taxon>
        <taxon>eudicotyledons</taxon>
        <taxon>Gunneridae</taxon>
        <taxon>Pentapetalae</taxon>
        <taxon>rosids</taxon>
        <taxon>fabids</taxon>
        <taxon>Malpighiales</taxon>
        <taxon>Salicaceae</taxon>
        <taxon>Flacourtieae</taxon>
        <taxon>Dovyalis</taxon>
    </lineage>
</organism>
<gene>
    <name evidence="1" type="ORF">DCAF_LOCUS6762</name>
</gene>